<dbReference type="Proteomes" id="UP000232806">
    <property type="component" value="Chromosome"/>
</dbReference>
<dbReference type="AlphaFoldDB" id="A0A2H4VBC7"/>
<keyword evidence="1" id="KW-0802">TPR repeat</keyword>
<dbReference type="Proteomes" id="UP000232631">
    <property type="component" value="Chromosome"/>
</dbReference>
<dbReference type="SMART" id="SM00028">
    <property type="entry name" value="TPR"/>
    <property type="match status" value="2"/>
</dbReference>
<dbReference type="EMBL" id="CP017766">
    <property type="protein sequence ID" value="AUB55407.1"/>
    <property type="molecule type" value="Genomic_DNA"/>
</dbReference>
<evidence type="ECO:0000313" key="3">
    <source>
        <dbReference type="EMBL" id="AUB55407.1"/>
    </source>
</evidence>
<dbReference type="RefSeq" id="WP_100905388.1">
    <property type="nucleotide sequence ID" value="NZ_CP017766.1"/>
</dbReference>
<keyword evidence="2" id="KW-0472">Membrane</keyword>
<accession>A0A2H4VRQ2</accession>
<proteinExistence type="predicted"/>
<feature type="transmembrane region" description="Helical" evidence="2">
    <location>
        <begin position="6"/>
        <end position="26"/>
    </location>
</feature>
<dbReference type="OrthoDB" id="69202at2157"/>
<dbReference type="SUPFAM" id="SSF48452">
    <property type="entry name" value="TPR-like"/>
    <property type="match status" value="1"/>
</dbReference>
<gene>
    <name evidence="3" type="ORF">BK007_04830</name>
    <name evidence="4" type="ORF">BK009_08710</name>
</gene>
<dbReference type="InterPro" id="IPR019734">
    <property type="entry name" value="TPR_rpt"/>
</dbReference>
<dbReference type="InterPro" id="IPR011990">
    <property type="entry name" value="TPR-like_helical_dom_sf"/>
</dbReference>
<reference evidence="5 6" key="1">
    <citation type="submission" date="2016-10" db="EMBL/GenBank/DDBJ databases">
        <title>Comparative genomics between deep and shallow subseafloor isolates.</title>
        <authorList>
            <person name="Ishii S."/>
            <person name="Miller J.R."/>
            <person name="Sutton G."/>
            <person name="Suzuki S."/>
            <person name="Methe B."/>
            <person name="Inagaki F."/>
            <person name="Imachi H."/>
        </authorList>
    </citation>
    <scope>NUCLEOTIDE SEQUENCE [LARGE SCALE GENOMIC DNA]</scope>
    <source>
        <strain evidence="4 5">A8p</strain>
        <strain evidence="3 6">MO-MB1</strain>
    </source>
</reference>
<evidence type="ECO:0000256" key="2">
    <source>
        <dbReference type="SAM" id="Phobius"/>
    </source>
</evidence>
<dbReference type="KEGG" id="msub:BK009_08710"/>
<dbReference type="Pfam" id="PF13424">
    <property type="entry name" value="TPR_12"/>
    <property type="match status" value="1"/>
</dbReference>
<name>A0A2H4VBC7_9EURY</name>
<evidence type="ECO:0000313" key="6">
    <source>
        <dbReference type="Proteomes" id="UP000232806"/>
    </source>
</evidence>
<dbReference type="EMBL" id="CP017768">
    <property type="protein sequence ID" value="AUB60746.1"/>
    <property type="molecule type" value="Genomic_DNA"/>
</dbReference>
<evidence type="ECO:0000313" key="4">
    <source>
        <dbReference type="EMBL" id="AUB60746.1"/>
    </source>
</evidence>
<dbReference type="PROSITE" id="PS50005">
    <property type="entry name" value="TPR"/>
    <property type="match status" value="1"/>
</dbReference>
<evidence type="ECO:0000313" key="5">
    <source>
        <dbReference type="Proteomes" id="UP000232631"/>
    </source>
</evidence>
<evidence type="ECO:0000256" key="1">
    <source>
        <dbReference type="PROSITE-ProRule" id="PRU00339"/>
    </source>
</evidence>
<keyword evidence="2" id="KW-1133">Transmembrane helix</keyword>
<keyword evidence="5" id="KW-1185">Reference proteome</keyword>
<sequence>MEMIFLISGALFLAYAGMLMLYYNIYSKEKKNRPPKLISKGVISLRRGVYEKAYAYFKIAYEYSEKNNDYHNMAEALYHIGLVYREQDDVESAQYFFEESFKIFHENEEEEGVVKTQKSLNYL</sequence>
<keyword evidence="2" id="KW-0812">Transmembrane</keyword>
<organism evidence="3 6">
    <name type="scientific">Methanobacterium subterraneum</name>
    <dbReference type="NCBI Taxonomy" id="59277"/>
    <lineage>
        <taxon>Archaea</taxon>
        <taxon>Methanobacteriati</taxon>
        <taxon>Methanobacteriota</taxon>
        <taxon>Methanomada group</taxon>
        <taxon>Methanobacteria</taxon>
        <taxon>Methanobacteriales</taxon>
        <taxon>Methanobacteriaceae</taxon>
        <taxon>Methanobacterium</taxon>
    </lineage>
</organism>
<dbReference type="Gene3D" id="1.25.40.10">
    <property type="entry name" value="Tetratricopeptide repeat domain"/>
    <property type="match status" value="1"/>
</dbReference>
<feature type="repeat" description="TPR" evidence="1">
    <location>
        <begin position="74"/>
        <end position="107"/>
    </location>
</feature>
<protein>
    <submittedName>
        <fullName evidence="3">Uncharacterized protein</fullName>
    </submittedName>
</protein>
<accession>A0A2H4VBC7</accession>
<dbReference type="GeneID" id="35126570"/>